<dbReference type="InterPro" id="IPR001926">
    <property type="entry name" value="TrpB-like_PALP"/>
</dbReference>
<reference evidence="7 8" key="1">
    <citation type="submission" date="2014-09" db="EMBL/GenBank/DDBJ databases">
        <authorList>
            <person name="Chan K.-G."/>
        </authorList>
    </citation>
    <scope>NUCLEOTIDE SEQUENCE [LARGE SCALE GENOMIC DNA]</scope>
    <source>
        <strain evidence="7 8">ND07</strain>
    </source>
</reference>
<dbReference type="Proteomes" id="UP000029493">
    <property type="component" value="Chromosome"/>
</dbReference>
<evidence type="ECO:0000259" key="6">
    <source>
        <dbReference type="Pfam" id="PF00291"/>
    </source>
</evidence>
<organism evidence="7 8">
    <name type="scientific">Pseudomonas cremoricolorata</name>
    <dbReference type="NCBI Taxonomy" id="157783"/>
    <lineage>
        <taxon>Bacteria</taxon>
        <taxon>Pseudomonadati</taxon>
        <taxon>Pseudomonadota</taxon>
        <taxon>Gammaproteobacteria</taxon>
        <taxon>Pseudomonadales</taxon>
        <taxon>Pseudomonadaceae</taxon>
        <taxon>Pseudomonas</taxon>
    </lineage>
</organism>
<comment type="pathway">
    <text evidence="2">Amino-acid biosynthesis; L-cysteine biosynthesis; L-cysteine from L-serine: step 2/2.</text>
</comment>
<evidence type="ECO:0000313" key="7">
    <source>
        <dbReference type="EMBL" id="AIR90444.1"/>
    </source>
</evidence>
<dbReference type="InterPro" id="IPR036052">
    <property type="entry name" value="TrpB-like_PALP_sf"/>
</dbReference>
<gene>
    <name evidence="7" type="ORF">LK03_14600</name>
</gene>
<dbReference type="Gene3D" id="3.40.50.1100">
    <property type="match status" value="2"/>
</dbReference>
<evidence type="ECO:0000256" key="4">
    <source>
        <dbReference type="ARBA" id="ARBA00022898"/>
    </source>
</evidence>
<dbReference type="STRING" id="157783.LK03_14600"/>
<dbReference type="Pfam" id="PF00291">
    <property type="entry name" value="PALP"/>
    <property type="match status" value="1"/>
</dbReference>
<feature type="domain" description="Tryptophan synthase beta chain-like PALP" evidence="6">
    <location>
        <begin position="9"/>
        <end position="280"/>
    </location>
</feature>
<comment type="catalytic activity">
    <reaction evidence="5">
        <text>O-acetyl-L-serine + hydrogen sulfide = L-cysteine + acetate</text>
        <dbReference type="Rhea" id="RHEA:14829"/>
        <dbReference type="ChEBI" id="CHEBI:29919"/>
        <dbReference type="ChEBI" id="CHEBI:30089"/>
        <dbReference type="ChEBI" id="CHEBI:35235"/>
        <dbReference type="ChEBI" id="CHEBI:58340"/>
        <dbReference type="EC" id="2.5.1.47"/>
    </reaction>
</comment>
<evidence type="ECO:0000256" key="3">
    <source>
        <dbReference type="ARBA" id="ARBA00012681"/>
    </source>
</evidence>
<dbReference type="OrthoDB" id="7875577at2"/>
<accession>A0A089WTC7</accession>
<dbReference type="KEGG" id="psw:LK03_14600"/>
<dbReference type="AlphaFoldDB" id="A0A089WTC7"/>
<dbReference type="EC" id="2.5.1.47" evidence="3"/>
<keyword evidence="4" id="KW-0663">Pyridoxal phosphate</keyword>
<name>A0A089WTC7_9PSED</name>
<dbReference type="SUPFAM" id="SSF53686">
    <property type="entry name" value="Tryptophan synthase beta subunit-like PLP-dependent enzymes"/>
    <property type="match status" value="1"/>
</dbReference>
<dbReference type="eggNOG" id="COG0031">
    <property type="taxonomic scope" value="Bacteria"/>
</dbReference>
<sequence>MSKLIRTRERLLTKLELHNPGGSHKYRAARHIIDSAVRNGDIVPGQTTVIEKTGGNFGFGLIAACHRYDIAVELAVGLGFSKTKRDLLECFGATLIGKDMLLEGASPKEVVQHHLQHQDAHGKSYFYTDQFNNPVGVDAHRHQTATELACQLIKAQAGKEILFVGCAGTGASFTGVTLGLRDHGFDVETALVDPAGSDSKAGTFTDHRFEGMAVGVSPPFLEWSLVDQHCTVQHGEMLLAQRQFYMQSGVYVGNTAAACLAAAHRLMQQPQYADTTVVTLAYDAGLWYQDLQQSVAEGVGPSDPCGN</sequence>
<dbReference type="RefSeq" id="WP_038413037.1">
    <property type="nucleotide sequence ID" value="NZ_CP009455.1"/>
</dbReference>
<evidence type="ECO:0000256" key="1">
    <source>
        <dbReference type="ARBA" id="ARBA00001933"/>
    </source>
</evidence>
<proteinExistence type="predicted"/>
<keyword evidence="8" id="KW-1185">Reference proteome</keyword>
<dbReference type="PANTHER" id="PTHR10314">
    <property type="entry name" value="CYSTATHIONINE BETA-SYNTHASE"/>
    <property type="match status" value="1"/>
</dbReference>
<dbReference type="EMBL" id="CP009455">
    <property type="protein sequence ID" value="AIR90444.1"/>
    <property type="molecule type" value="Genomic_DNA"/>
</dbReference>
<comment type="cofactor">
    <cofactor evidence="1">
        <name>pyridoxal 5'-phosphate</name>
        <dbReference type="ChEBI" id="CHEBI:597326"/>
    </cofactor>
</comment>
<dbReference type="GO" id="GO:0004124">
    <property type="term" value="F:cysteine synthase activity"/>
    <property type="evidence" value="ECO:0007669"/>
    <property type="project" value="UniProtKB-EC"/>
</dbReference>
<protein>
    <recommendedName>
        <fullName evidence="3">cysteine synthase</fullName>
        <ecNumber evidence="3">2.5.1.47</ecNumber>
    </recommendedName>
</protein>
<dbReference type="InterPro" id="IPR050214">
    <property type="entry name" value="Cys_Synth/Cystath_Beta-Synth"/>
</dbReference>
<evidence type="ECO:0000256" key="5">
    <source>
        <dbReference type="ARBA" id="ARBA00047931"/>
    </source>
</evidence>
<evidence type="ECO:0000256" key="2">
    <source>
        <dbReference type="ARBA" id="ARBA00004962"/>
    </source>
</evidence>
<evidence type="ECO:0000313" key="8">
    <source>
        <dbReference type="Proteomes" id="UP000029493"/>
    </source>
</evidence>